<evidence type="ECO:0000259" key="12">
    <source>
        <dbReference type="PROSITE" id="PS50039"/>
    </source>
</evidence>
<keyword evidence="14" id="KW-1185">Reference proteome</keyword>
<keyword evidence="5 10" id="KW-0539">Nucleus</keyword>
<dbReference type="GO" id="GO:0005840">
    <property type="term" value="C:ribosome"/>
    <property type="evidence" value="ECO:0007669"/>
    <property type="project" value="UniProtKB-KW"/>
</dbReference>
<evidence type="ECO:0000313" key="13">
    <source>
        <dbReference type="EMBL" id="KAI1617944.1"/>
    </source>
</evidence>
<dbReference type="GO" id="GO:0006412">
    <property type="term" value="P:translation"/>
    <property type="evidence" value="ECO:0007669"/>
    <property type="project" value="InterPro"/>
</dbReference>
<dbReference type="SMART" id="SM01403">
    <property type="entry name" value="Ribosomal_S10"/>
    <property type="match status" value="1"/>
</dbReference>
<evidence type="ECO:0000256" key="4">
    <source>
        <dbReference type="ARBA" id="ARBA00023125"/>
    </source>
</evidence>
<dbReference type="InterPro" id="IPR050211">
    <property type="entry name" value="FOX_domain-containing"/>
</dbReference>
<evidence type="ECO:0000256" key="10">
    <source>
        <dbReference type="PROSITE-ProRule" id="PRU00089"/>
    </source>
</evidence>
<evidence type="ECO:0000256" key="7">
    <source>
        <dbReference type="ARBA" id="ARBA00035261"/>
    </source>
</evidence>
<comment type="caution">
    <text evidence="13">The sequence shown here is derived from an EMBL/GenBank/DDBJ whole genome shotgun (WGS) entry which is preliminary data.</text>
</comment>
<reference evidence="13" key="1">
    <citation type="journal article" date="2022" name="bioRxiv">
        <title>Deciphering the potential niche of two novel black yeast fungi from a biological soil crust based on their genomes, phenotypes, and melanin regulation.</title>
        <authorList>
            <consortium name="DOE Joint Genome Institute"/>
            <person name="Carr E.C."/>
            <person name="Barton Q."/>
            <person name="Grambo S."/>
            <person name="Sullivan M."/>
            <person name="Renfro C.M."/>
            <person name="Kuo A."/>
            <person name="Pangilinan J."/>
            <person name="Lipzen A."/>
            <person name="Keymanesh K."/>
            <person name="Savage E."/>
            <person name="Barry K."/>
            <person name="Grigoriev I.V."/>
            <person name="Riekhof W.R."/>
            <person name="Harris S.S."/>
        </authorList>
    </citation>
    <scope>NUCLEOTIDE SEQUENCE</scope>
    <source>
        <strain evidence="13">JF 03-4F</strain>
    </source>
</reference>
<feature type="region of interest" description="Disordered" evidence="11">
    <location>
        <begin position="716"/>
        <end position="832"/>
    </location>
</feature>
<feature type="compositionally biased region" description="Low complexity" evidence="11">
    <location>
        <begin position="817"/>
        <end position="827"/>
    </location>
</feature>
<dbReference type="GO" id="GO:0001228">
    <property type="term" value="F:DNA-binding transcription activator activity, RNA polymerase II-specific"/>
    <property type="evidence" value="ECO:0007669"/>
    <property type="project" value="UniProtKB-ARBA"/>
</dbReference>
<dbReference type="InterPro" id="IPR036390">
    <property type="entry name" value="WH_DNA-bd_sf"/>
</dbReference>
<dbReference type="InterPro" id="IPR027486">
    <property type="entry name" value="Ribosomal_uS10_dom"/>
</dbReference>
<dbReference type="FunFam" id="1.10.10.10:FF:000260">
    <property type="entry name" value="Forkhead transcription factor (Sep1)"/>
    <property type="match status" value="1"/>
</dbReference>
<proteinExistence type="inferred from homology"/>
<dbReference type="InterPro" id="IPR001848">
    <property type="entry name" value="Ribosomal_uS10"/>
</dbReference>
<dbReference type="HAMAP" id="MF_00508">
    <property type="entry name" value="Ribosomal_uS10"/>
    <property type="match status" value="1"/>
</dbReference>
<evidence type="ECO:0000256" key="1">
    <source>
        <dbReference type="ARBA" id="ARBA00004123"/>
    </source>
</evidence>
<name>A0AAN6E6E9_9EURO</name>
<evidence type="ECO:0000256" key="8">
    <source>
        <dbReference type="ARBA" id="ARBA00042916"/>
    </source>
</evidence>
<dbReference type="Proteomes" id="UP001203852">
    <property type="component" value="Unassembled WGS sequence"/>
</dbReference>
<accession>A0AAN6E6E9</accession>
<feature type="DNA-binding region" description="Fork-head" evidence="10">
    <location>
        <begin position="206"/>
        <end position="301"/>
    </location>
</feature>
<dbReference type="GO" id="GO:0003735">
    <property type="term" value="F:structural constituent of ribosome"/>
    <property type="evidence" value="ECO:0007669"/>
    <property type="project" value="InterPro"/>
</dbReference>
<dbReference type="FunFam" id="3.30.70.600:FF:000003">
    <property type="entry name" value="30S ribosomal protein S10"/>
    <property type="match status" value="1"/>
</dbReference>
<keyword evidence="4 10" id="KW-0238">DNA-binding</keyword>
<feature type="domain" description="Fork-head" evidence="12">
    <location>
        <begin position="206"/>
        <end position="301"/>
    </location>
</feature>
<dbReference type="CDD" id="cd00059">
    <property type="entry name" value="FH_FOX"/>
    <property type="match status" value="1"/>
</dbReference>
<feature type="compositionally biased region" description="Polar residues" evidence="11">
    <location>
        <begin position="785"/>
        <end position="794"/>
    </location>
</feature>
<feature type="region of interest" description="Disordered" evidence="11">
    <location>
        <begin position="335"/>
        <end position="430"/>
    </location>
</feature>
<dbReference type="Gene3D" id="1.10.10.10">
    <property type="entry name" value="Winged helix-like DNA-binding domain superfamily/Winged helix DNA-binding domain"/>
    <property type="match status" value="1"/>
</dbReference>
<dbReference type="InterPro" id="IPR001766">
    <property type="entry name" value="Fork_head_dom"/>
</dbReference>
<evidence type="ECO:0000313" key="14">
    <source>
        <dbReference type="Proteomes" id="UP001203852"/>
    </source>
</evidence>
<dbReference type="GO" id="GO:1990904">
    <property type="term" value="C:ribonucleoprotein complex"/>
    <property type="evidence" value="ECO:0007669"/>
    <property type="project" value="UniProtKB-KW"/>
</dbReference>
<dbReference type="GO" id="GO:0005634">
    <property type="term" value="C:nucleus"/>
    <property type="evidence" value="ECO:0007669"/>
    <property type="project" value="UniProtKB-SubCell"/>
</dbReference>
<evidence type="ECO:0000256" key="3">
    <source>
        <dbReference type="ARBA" id="ARBA00022980"/>
    </source>
</evidence>
<dbReference type="Pfam" id="PF00338">
    <property type="entry name" value="Ribosomal_S10"/>
    <property type="match status" value="1"/>
</dbReference>
<comment type="similarity">
    <text evidence="2">Belongs to the universal ribosomal protein uS10 family.</text>
</comment>
<dbReference type="SMART" id="SM00339">
    <property type="entry name" value="FH"/>
    <property type="match status" value="1"/>
</dbReference>
<evidence type="ECO:0000256" key="11">
    <source>
        <dbReference type="SAM" id="MobiDB-lite"/>
    </source>
</evidence>
<feature type="compositionally biased region" description="Basic and acidic residues" evidence="11">
    <location>
        <begin position="805"/>
        <end position="816"/>
    </location>
</feature>
<evidence type="ECO:0000256" key="2">
    <source>
        <dbReference type="ARBA" id="ARBA00007102"/>
    </source>
</evidence>
<dbReference type="PROSITE" id="PS50039">
    <property type="entry name" value="FORK_HEAD_3"/>
    <property type="match status" value="1"/>
</dbReference>
<dbReference type="PRINTS" id="PR00053">
    <property type="entry name" value="FORKHEAD"/>
</dbReference>
<gene>
    <name evidence="13" type="ORF">EDD36DRAFT_459607</name>
</gene>
<keyword evidence="6" id="KW-0687">Ribonucleoprotein</keyword>
<feature type="region of interest" description="Disordered" evidence="11">
    <location>
        <begin position="1"/>
        <end position="40"/>
    </location>
</feature>
<sequence>MSSTRPNPYIQIYQDPMPLPSNISPTQKPRPHLQPSAMPLQPMRNPPGHPEVILTAPMMSPHHQMSPLKSHPMSPQRQNYAALNYIPIPPPPTAANMYTDSPPKRHHMATNQHFRPVQMMQQPMFTTFNSNFDTFEQENYPPPTMHDHFVDFPEPSYMRKMPLKRSYSDAPTVNEPPYKKARQEEEIITQLPEPEDMPAIEDDGNKPAYSYAQMIGMAILRAPNRRLTLAQIYEWISNTFKYYREDTKQSWHNSIRHNLSLHKAFTKQERPKGDAGKGSYWVIEPGMEGQFIKDKNRRGNNMSHMTINTNIMRPEPEKLAAPLSAALVPNPFIIQSTEPPRPHTAPALPELSSDATLPASDPALNEPETADFETHALPAGPKSSPPDAINSSPPVGVSNHRRNISSPTTRIKRPASVHRQKRSLSKMDDSGYFSSIESSALRPNKNNIVLTSELDIEPLRKKQGRAEEEIARIRSSSHDLTPSNVRFSNHATEMAHSSSPVRVSPGHRLNPVTPSVIFKKPARPPPSVSPNTQLHLHRKAMNDFVNSPMKSFGQFDFDTYSPLKWSSLSSFGTMEESFEIFSDPAIGMTPFTPGFASSPMRGSVSRPTLARASTTNVLSEMAGTSYKLNAKTPTRGSLLKPGVRASLSGSPLKSSREPVTILDEHDLFDFGSFENDPADDDDGVDILKGFERIGGPSVQMSADHTSTLRTQCRIAQPRRRDFSSGLPRCAKGEDITAGFPMPEIGSHKIQNLEDEPEKKKPSASPSTPGAPVTRTKRNETEKISSNRTTATGPPSSGPKKQSHSRAVDPPRLRATEQETTTPSSEQSKPLVPPNVLAAYRTPLRHAPTHGVPVAQLQLRSYSVRNLEFYADFCVRAAYYLGLPATGPAPLPKRTERWTVLKSNFVNKKAQENFERITMKRLITIYDGEPGVVEVWLAFLRKWQFYGVGMKANLWQWEELDVAGKMDRDFSSLEKDLDDKLRLFGFNKSAKDKTDLLRLMERQKHRQVGVGMSEIREQSRTTDDPW</sequence>
<dbReference type="AlphaFoldDB" id="A0AAN6E6E9"/>
<dbReference type="SUPFAM" id="SSF54999">
    <property type="entry name" value="Ribosomal protein S10"/>
    <property type="match status" value="1"/>
</dbReference>
<dbReference type="PANTHER" id="PTHR11829">
    <property type="entry name" value="FORKHEAD BOX PROTEIN"/>
    <property type="match status" value="1"/>
</dbReference>
<dbReference type="SUPFAM" id="SSF46785">
    <property type="entry name" value="Winged helix' DNA-binding domain"/>
    <property type="match status" value="1"/>
</dbReference>
<feature type="compositionally biased region" description="Basic residues" evidence="11">
    <location>
        <begin position="410"/>
        <end position="424"/>
    </location>
</feature>
<keyword evidence="3" id="KW-0689">Ribosomal protein</keyword>
<dbReference type="InterPro" id="IPR036388">
    <property type="entry name" value="WH-like_DNA-bd_sf"/>
</dbReference>
<dbReference type="Gene3D" id="3.30.70.600">
    <property type="entry name" value="Ribosomal protein S10 domain"/>
    <property type="match status" value="1"/>
</dbReference>
<dbReference type="Pfam" id="PF00250">
    <property type="entry name" value="Forkhead"/>
    <property type="match status" value="1"/>
</dbReference>
<dbReference type="EMBL" id="MU404350">
    <property type="protein sequence ID" value="KAI1617944.1"/>
    <property type="molecule type" value="Genomic_DNA"/>
</dbReference>
<organism evidence="13 14">
    <name type="scientific">Exophiala viscosa</name>
    <dbReference type="NCBI Taxonomy" id="2486360"/>
    <lineage>
        <taxon>Eukaryota</taxon>
        <taxon>Fungi</taxon>
        <taxon>Dikarya</taxon>
        <taxon>Ascomycota</taxon>
        <taxon>Pezizomycotina</taxon>
        <taxon>Eurotiomycetes</taxon>
        <taxon>Chaetothyriomycetidae</taxon>
        <taxon>Chaetothyriales</taxon>
        <taxon>Herpotrichiellaceae</taxon>
        <taxon>Exophiala</taxon>
    </lineage>
</organism>
<protein>
    <recommendedName>
        <fullName evidence="7">Small ribosomal subunit protein uS10m</fullName>
    </recommendedName>
    <alternativeName>
        <fullName evidence="8">37S ribosomal protein S10, mitochondrial</fullName>
    </alternativeName>
    <alternativeName>
        <fullName evidence="9">Mitochondrial ribosomal small subunit protein 10</fullName>
    </alternativeName>
</protein>
<evidence type="ECO:0000256" key="6">
    <source>
        <dbReference type="ARBA" id="ARBA00023274"/>
    </source>
</evidence>
<evidence type="ECO:0000256" key="5">
    <source>
        <dbReference type="ARBA" id="ARBA00023242"/>
    </source>
</evidence>
<comment type="subcellular location">
    <subcellularLocation>
        <location evidence="1 10">Nucleus</location>
    </subcellularLocation>
</comment>
<evidence type="ECO:0000256" key="9">
    <source>
        <dbReference type="ARBA" id="ARBA00078476"/>
    </source>
</evidence>
<dbReference type="GO" id="GO:0000978">
    <property type="term" value="F:RNA polymerase II cis-regulatory region sequence-specific DNA binding"/>
    <property type="evidence" value="ECO:0007669"/>
    <property type="project" value="TreeGrafter"/>
</dbReference>
<dbReference type="InterPro" id="IPR036838">
    <property type="entry name" value="Ribosomal_uS10_dom_sf"/>
</dbReference>
<dbReference type="PANTHER" id="PTHR11829:SF343">
    <property type="entry name" value="FORK-HEAD DOMAIN-CONTAINING PROTEIN"/>
    <property type="match status" value="1"/>
</dbReference>